<evidence type="ECO:0000313" key="3">
    <source>
        <dbReference type="Proteomes" id="UP000282656"/>
    </source>
</evidence>
<dbReference type="InterPro" id="IPR036490">
    <property type="entry name" value="ThsB_TIR-like_sf"/>
</dbReference>
<evidence type="ECO:0000313" key="2">
    <source>
        <dbReference type="EMBL" id="RKH71733.1"/>
    </source>
</evidence>
<evidence type="ECO:0000259" key="1">
    <source>
        <dbReference type="Pfam" id="PF08937"/>
    </source>
</evidence>
<comment type="caution">
    <text evidence="2">The sequence shown here is derived from an EMBL/GenBank/DDBJ whole genome shotgun (WGS) entry which is preliminary data.</text>
</comment>
<keyword evidence="3" id="KW-1185">Reference proteome</keyword>
<protein>
    <submittedName>
        <fullName evidence="2">TIR domain-containing protein</fullName>
    </submittedName>
</protein>
<name>A0A3A8QSN1_9BACT</name>
<gene>
    <name evidence="2" type="ORF">D7X96_07340</name>
</gene>
<dbReference type="Proteomes" id="UP000282656">
    <property type="component" value="Unassembled WGS sequence"/>
</dbReference>
<accession>A0A3A8QSN1</accession>
<dbReference type="AlphaFoldDB" id="A0A3A8QSN1"/>
<dbReference type="InterPro" id="IPR015032">
    <property type="entry name" value="ThsB__TIR-like_domain"/>
</dbReference>
<dbReference type="Gene3D" id="3.40.50.9200">
    <property type="entry name" value="Hypothetical protein MTH538"/>
    <property type="match status" value="1"/>
</dbReference>
<feature type="domain" description="Thoeris protein ThsB TIR-like" evidence="1">
    <location>
        <begin position="62"/>
        <end position="156"/>
    </location>
</feature>
<proteinExistence type="predicted"/>
<organism evidence="2 3">
    <name type="scientific">Corallococcus interemptor</name>
    <dbReference type="NCBI Taxonomy" id="2316720"/>
    <lineage>
        <taxon>Bacteria</taxon>
        <taxon>Pseudomonadati</taxon>
        <taxon>Myxococcota</taxon>
        <taxon>Myxococcia</taxon>
        <taxon>Myxococcales</taxon>
        <taxon>Cystobacterineae</taxon>
        <taxon>Myxococcaceae</taxon>
        <taxon>Corallococcus</taxon>
    </lineage>
</organism>
<dbReference type="Pfam" id="PF08937">
    <property type="entry name" value="ThsB_TIR"/>
    <property type="match status" value="1"/>
</dbReference>
<dbReference type="SUPFAM" id="SSF52206">
    <property type="entry name" value="Hypothetical protein MTH538"/>
    <property type="match status" value="1"/>
</dbReference>
<reference evidence="3" key="1">
    <citation type="submission" date="2018-09" db="EMBL/GenBank/DDBJ databases">
        <authorList>
            <person name="Livingstone P.G."/>
            <person name="Whitworth D.E."/>
        </authorList>
    </citation>
    <scope>NUCLEOTIDE SEQUENCE [LARGE SCALE GENOMIC DNA]</scope>
    <source>
        <strain evidence="3">AB047A</strain>
    </source>
</reference>
<dbReference type="EMBL" id="RAWM01000013">
    <property type="protein sequence ID" value="RKH71733.1"/>
    <property type="molecule type" value="Genomic_DNA"/>
</dbReference>
<sequence length="186" mass="21314">MTVTAHPLIAKEFCAILLMMPWCSSARLMIRSDMKFLPTWGSGRLSIEHQRLGRQTMPHSVFISYVFEERPYKDKVASWIEGLRLGSNVVVTYERADVRQQGEQEIRNHLRPLIQGCAAVFVLVGDTSHSRKWIDYEVSVARSLHKIVIPIRIPGTRGGLPREIQNEHEVVFEPNAIANALRDRLR</sequence>